<dbReference type="EMBL" id="JADBGQ010000005">
    <property type="protein sequence ID" value="KAG5395449.1"/>
    <property type="molecule type" value="Genomic_DNA"/>
</dbReference>
<evidence type="ECO:0000256" key="11">
    <source>
        <dbReference type="ARBA" id="ARBA00023180"/>
    </source>
</evidence>
<feature type="non-terminal residue" evidence="17">
    <location>
        <position position="1"/>
    </location>
</feature>
<evidence type="ECO:0000256" key="6">
    <source>
        <dbReference type="ARBA" id="ARBA00012744"/>
    </source>
</evidence>
<comment type="caution">
    <text evidence="17">The sequence shown here is derived from an EMBL/GenBank/DDBJ whole genome shotgun (WGS) entry which is preliminary data.</text>
</comment>
<comment type="function">
    <text evidence="2">Degradation of glucosinolates (glucose residue linked by a thioglucoside bound to an amino acid derivative) to glucose, sulfate and any of the products: thiocyanates, isothiocyanates, nitriles, epithionitriles or oxazolidine-2-thiones.</text>
</comment>
<comment type="catalytic activity">
    <reaction evidence="1">
        <text>Hydrolysis of terminal, non-reducing beta-D-glucosyl residues with release of beta-D-glucose.</text>
        <dbReference type="EC" id="3.2.1.21"/>
    </reaction>
</comment>
<gene>
    <name evidence="17" type="primary">A05p001220.1_BraROA</name>
    <name evidence="17" type="ORF">IGI04_017263</name>
</gene>
<evidence type="ECO:0000256" key="14">
    <source>
        <dbReference type="ARBA" id="ARBA00032797"/>
    </source>
</evidence>
<name>A0ABQ7M9H9_BRACM</name>
<sequence length="150" mass="17518">ETGLDAFRLSTSWPRLIPSSVNPKGLEFYKNFIHELELNHIYVTLYHYDHPQSLEDKYGEVGSTTELFSATLLCFFYRKQKKKEALIAFFCQYCSKDFTAYADVCFREFGSHVKFWTTINEANIFSTGGYNNRVTPLGRLFGLLLRELFH</sequence>
<keyword evidence="11" id="KW-0325">Glycoprotein</keyword>
<proteinExistence type="inferred from homology"/>
<evidence type="ECO:0000256" key="4">
    <source>
        <dbReference type="ARBA" id="ARBA00010838"/>
    </source>
</evidence>
<evidence type="ECO:0000256" key="7">
    <source>
        <dbReference type="ARBA" id="ARBA00022554"/>
    </source>
</evidence>
<organism evidence="17 18">
    <name type="scientific">Brassica rapa subsp. trilocularis</name>
    <dbReference type="NCBI Taxonomy" id="1813537"/>
    <lineage>
        <taxon>Eukaryota</taxon>
        <taxon>Viridiplantae</taxon>
        <taxon>Streptophyta</taxon>
        <taxon>Embryophyta</taxon>
        <taxon>Tracheophyta</taxon>
        <taxon>Spermatophyta</taxon>
        <taxon>Magnoliopsida</taxon>
        <taxon>eudicotyledons</taxon>
        <taxon>Gunneridae</taxon>
        <taxon>Pentapetalae</taxon>
        <taxon>rosids</taxon>
        <taxon>malvids</taxon>
        <taxon>Brassicales</taxon>
        <taxon>Brassicaceae</taxon>
        <taxon>Brassiceae</taxon>
        <taxon>Brassica</taxon>
    </lineage>
</organism>
<keyword evidence="18" id="KW-1185">Reference proteome</keyword>
<dbReference type="PANTHER" id="PTHR10353">
    <property type="entry name" value="GLYCOSYL HYDROLASE"/>
    <property type="match status" value="1"/>
</dbReference>
<dbReference type="PANTHER" id="PTHR10353:SF150">
    <property type="entry name" value="BETA-GLUCOSIDASE 1-RELATED"/>
    <property type="match status" value="1"/>
</dbReference>
<dbReference type="SUPFAM" id="SSF51445">
    <property type="entry name" value="(Trans)glycosidases"/>
    <property type="match status" value="1"/>
</dbReference>
<evidence type="ECO:0000256" key="15">
    <source>
        <dbReference type="ARBA" id="ARBA00034026"/>
    </source>
</evidence>
<keyword evidence="7" id="KW-0926">Vacuole</keyword>
<reference evidence="17 18" key="1">
    <citation type="submission" date="2021-03" db="EMBL/GenBank/DDBJ databases">
        <authorList>
            <person name="King G.J."/>
            <person name="Bancroft I."/>
            <person name="Baten A."/>
            <person name="Bloomfield J."/>
            <person name="Borpatragohain P."/>
            <person name="He Z."/>
            <person name="Irish N."/>
            <person name="Irwin J."/>
            <person name="Liu K."/>
            <person name="Mauleon R.P."/>
            <person name="Moore J."/>
            <person name="Morris R."/>
            <person name="Ostergaard L."/>
            <person name="Wang B."/>
            <person name="Wells R."/>
        </authorList>
    </citation>
    <scope>NUCLEOTIDE SEQUENCE [LARGE SCALE GENOMIC DNA]</scope>
    <source>
        <strain evidence="17">R-o-18</strain>
        <tissue evidence="17">Leaf</tissue>
    </source>
</reference>
<dbReference type="Proteomes" id="UP000823674">
    <property type="component" value="Chromosome A05"/>
</dbReference>
<evidence type="ECO:0000256" key="3">
    <source>
        <dbReference type="ARBA" id="ARBA00004116"/>
    </source>
</evidence>
<keyword evidence="8" id="KW-0732">Signal</keyword>
<evidence type="ECO:0000256" key="13">
    <source>
        <dbReference type="ARBA" id="ARBA00032643"/>
    </source>
</evidence>
<evidence type="ECO:0000313" key="18">
    <source>
        <dbReference type="Proteomes" id="UP000823674"/>
    </source>
</evidence>
<comment type="similarity">
    <text evidence="4 16">Belongs to the glycosyl hydrolase 1 family.</text>
</comment>
<comment type="subcellular location">
    <subcellularLocation>
        <location evidence="3">Vacuole</location>
    </subcellularLocation>
</comment>
<evidence type="ECO:0000256" key="12">
    <source>
        <dbReference type="ARBA" id="ARBA00023295"/>
    </source>
</evidence>
<evidence type="ECO:0000256" key="1">
    <source>
        <dbReference type="ARBA" id="ARBA00000448"/>
    </source>
</evidence>
<evidence type="ECO:0000256" key="16">
    <source>
        <dbReference type="RuleBase" id="RU003690"/>
    </source>
</evidence>
<evidence type="ECO:0000256" key="5">
    <source>
        <dbReference type="ARBA" id="ARBA00012250"/>
    </source>
</evidence>
<dbReference type="Gene3D" id="3.20.20.80">
    <property type="entry name" value="Glycosidases"/>
    <property type="match status" value="1"/>
</dbReference>
<dbReference type="Pfam" id="PF00232">
    <property type="entry name" value="Glyco_hydro_1"/>
    <property type="match status" value="2"/>
</dbReference>
<accession>A0ABQ7M9H9</accession>
<comment type="catalytic activity">
    <reaction evidence="15">
        <text>a thioglucoside + H2O = a sugar + a thiol.</text>
        <dbReference type="EC" id="3.2.1.147"/>
    </reaction>
</comment>
<protein>
    <recommendedName>
        <fullName evidence="13">Sinigrinase</fullName>
        <ecNumber evidence="5">3.2.1.147</ecNumber>
        <ecNumber evidence="6">3.2.1.21</ecNumber>
    </recommendedName>
    <alternativeName>
        <fullName evidence="14">Thioglucosidase</fullName>
    </alternativeName>
</protein>
<dbReference type="EC" id="3.2.1.147" evidence="5"/>
<dbReference type="EC" id="3.2.1.21" evidence="6"/>
<evidence type="ECO:0000313" key="17">
    <source>
        <dbReference type="EMBL" id="KAG5395449.1"/>
    </source>
</evidence>
<keyword evidence="12" id="KW-0326">Glycosidase</keyword>
<evidence type="ECO:0000256" key="8">
    <source>
        <dbReference type="ARBA" id="ARBA00022729"/>
    </source>
</evidence>
<evidence type="ECO:0000256" key="10">
    <source>
        <dbReference type="ARBA" id="ARBA00023157"/>
    </source>
</evidence>
<keyword evidence="10" id="KW-1015">Disulfide bond</keyword>
<dbReference type="InterPro" id="IPR001360">
    <property type="entry name" value="Glyco_hydro_1"/>
</dbReference>
<keyword evidence="9" id="KW-0378">Hydrolase</keyword>
<evidence type="ECO:0000256" key="2">
    <source>
        <dbReference type="ARBA" id="ARBA00003014"/>
    </source>
</evidence>
<dbReference type="InterPro" id="IPR017853">
    <property type="entry name" value="GH"/>
</dbReference>
<evidence type="ECO:0000256" key="9">
    <source>
        <dbReference type="ARBA" id="ARBA00022801"/>
    </source>
</evidence>